<dbReference type="InterPro" id="IPR011009">
    <property type="entry name" value="Kinase-like_dom_sf"/>
</dbReference>
<proteinExistence type="predicted"/>
<organism evidence="1">
    <name type="scientific">Ganoderma boninense</name>
    <dbReference type="NCBI Taxonomy" id="34458"/>
    <lineage>
        <taxon>Eukaryota</taxon>
        <taxon>Fungi</taxon>
        <taxon>Dikarya</taxon>
        <taxon>Basidiomycota</taxon>
        <taxon>Agaricomycotina</taxon>
        <taxon>Agaricomycetes</taxon>
        <taxon>Polyporales</taxon>
        <taxon>Polyporaceae</taxon>
        <taxon>Ganoderma</taxon>
    </lineage>
</organism>
<sequence length="323" mass="35279">MKAIARGHLGIGNVALLPRPSAISLLSQSGLTHLVLPLIMSPSPHEFTHNPRLPSDEDIVAHCKQLNFPRGTILADPSTSSVIAWIKCGPNVTVGEAQMQHWTAIALREAGVSHVRAAPVFRAFEADDRGCSIGYIAMEYVEGIDCDSNDVDLVAGAVEALISLRAPPTATLGYFGSGTSSIVHSFFLDWFPNANYRSDQDFYDHIQKIFKLLSIDFDGDLSKYDRLLCPSDFDPGNFRKTTAPDGRSVVVVLDFRATCFMPLPFIEVALKKDRDHFRRSLIAKTKYPQGRAEDVEALLSASGRLVQYGTKPVALPPGVSPSI</sequence>
<gene>
    <name evidence="1" type="primary">E2EAF6</name>
</gene>
<accession>A0A5K1K5W0</accession>
<protein>
    <submittedName>
        <fullName evidence="1">Cytochrome P450 monooxygenase CYP52X1</fullName>
    </submittedName>
</protein>
<reference evidence="1" key="1">
    <citation type="submission" date="2019-10" db="EMBL/GenBank/DDBJ databases">
        <authorList>
            <person name="Nor Muhammad N."/>
        </authorList>
    </citation>
    <scope>NUCLEOTIDE SEQUENCE</scope>
</reference>
<dbReference type="GO" id="GO:0004497">
    <property type="term" value="F:monooxygenase activity"/>
    <property type="evidence" value="ECO:0007669"/>
    <property type="project" value="UniProtKB-KW"/>
</dbReference>
<evidence type="ECO:0000313" key="1">
    <source>
        <dbReference type="EMBL" id="VWP01365.1"/>
    </source>
</evidence>
<dbReference type="SUPFAM" id="SSF56112">
    <property type="entry name" value="Protein kinase-like (PK-like)"/>
    <property type="match status" value="1"/>
</dbReference>
<keyword evidence="1" id="KW-0503">Monooxygenase</keyword>
<keyword evidence="1" id="KW-0560">Oxidoreductase</keyword>
<name>A0A5K1K5W0_9APHY</name>
<dbReference type="EMBL" id="LR729310">
    <property type="protein sequence ID" value="VWP01365.1"/>
    <property type="molecule type" value="Genomic_DNA"/>
</dbReference>
<dbReference type="AlphaFoldDB" id="A0A5K1K5W0"/>